<protein>
    <recommendedName>
        <fullName evidence="4">Nucleoporin NUP37</fullName>
    </recommendedName>
</protein>
<sequence length="718" mass="77592">MERTVLGQRDRFQLSYELPHQVHTSHVYPRQSSNGSTVIIYGHEEGLRIVWFAGKAFKPATKVAAAPKVNGTAKGDAVVIDLDDDDEEPSTKGPPTAPAEFQEEDEEIDPTAPYRDVMRYVDIPLGTAAMRIAVPHTVKDPEQAPPDSWPSLYLDRIVVAVACADLSIRVISASLDPPAPEVQDVSRLDIQSIKIFGPSSHQDFISDIAVTHTTGIQDDDQEDNKQQQASDAPSKQKSSTNARQWSLLIATISCTGAGLLLIHQIPIQGNSISPAPEHFLPIRRHYLRSSAISARLSFNPCPFPAERHSNLLVTLPSASCVKLYQVFPTYPRERRGSTGTADSVSTTRSTRTSGSSRGKFLMGFLPPFVQETGTVTPRRKGVLDARWVAGGRAVIALLEDGEWGIWDLEAVGPTSSASSSGANLIRGQANIAGIHGGSLTKFAVRSTISPPVEARQKTSGAETQPSSGSLAPMTPSTRKLRSEGLFNGDKRQASIARSQTQHGSIYVEDKASGRPQDECAVISYGEENIYVSSLYSFWKSDIKPTRLPAVNLGGLPQRCFSLLPTSNNDSNFPSSALFGMSTSTPEFLIQTDHRLILSVNPLTEPATITSSAVAETTFSLGPEASDQALLASGELDVDGMERILEEMGVGNDAGAALSKPKPMNIFTKSVGFQLDDHDDEDVDMASPTPAKYSSLKPRDLPRFGAGTRNQGSQRRIFS</sequence>
<comment type="caution">
    <text evidence="2">The sequence shown here is derived from an EMBL/GenBank/DDBJ whole genome shotgun (WGS) entry which is preliminary data.</text>
</comment>
<organism evidence="2 3">
    <name type="scientific">Vermiconidia calcicola</name>
    <dbReference type="NCBI Taxonomy" id="1690605"/>
    <lineage>
        <taxon>Eukaryota</taxon>
        <taxon>Fungi</taxon>
        <taxon>Dikarya</taxon>
        <taxon>Ascomycota</taxon>
        <taxon>Pezizomycotina</taxon>
        <taxon>Dothideomycetes</taxon>
        <taxon>Dothideomycetidae</taxon>
        <taxon>Mycosphaerellales</taxon>
        <taxon>Extremaceae</taxon>
        <taxon>Vermiconidia</taxon>
    </lineage>
</organism>
<evidence type="ECO:0000256" key="1">
    <source>
        <dbReference type="SAM" id="MobiDB-lite"/>
    </source>
</evidence>
<dbReference type="AlphaFoldDB" id="A0AAV9Q272"/>
<feature type="compositionally biased region" description="Polar residues" evidence="1">
    <location>
        <begin position="707"/>
        <end position="718"/>
    </location>
</feature>
<dbReference type="EMBL" id="JAXLQG010000013">
    <property type="protein sequence ID" value="KAK5533542.1"/>
    <property type="molecule type" value="Genomic_DNA"/>
</dbReference>
<evidence type="ECO:0008006" key="4">
    <source>
        <dbReference type="Google" id="ProtNLM"/>
    </source>
</evidence>
<evidence type="ECO:0000313" key="3">
    <source>
        <dbReference type="Proteomes" id="UP001345827"/>
    </source>
</evidence>
<feature type="region of interest" description="Disordered" evidence="1">
    <location>
        <begin position="677"/>
        <end position="718"/>
    </location>
</feature>
<feature type="region of interest" description="Disordered" evidence="1">
    <location>
        <begin position="450"/>
        <end position="481"/>
    </location>
</feature>
<feature type="region of interest" description="Disordered" evidence="1">
    <location>
        <begin position="492"/>
        <end position="511"/>
    </location>
</feature>
<dbReference type="Proteomes" id="UP001345827">
    <property type="component" value="Unassembled WGS sequence"/>
</dbReference>
<accession>A0AAV9Q272</accession>
<feature type="compositionally biased region" description="Polar residues" evidence="1">
    <location>
        <begin position="229"/>
        <end position="238"/>
    </location>
</feature>
<feature type="region of interest" description="Disordered" evidence="1">
    <location>
        <begin position="83"/>
        <end position="113"/>
    </location>
</feature>
<proteinExistence type="predicted"/>
<feature type="compositionally biased region" description="Low complexity" evidence="1">
    <location>
        <begin position="345"/>
        <end position="356"/>
    </location>
</feature>
<name>A0AAV9Q272_9PEZI</name>
<feature type="region of interest" description="Disordered" evidence="1">
    <location>
        <begin position="218"/>
        <end position="238"/>
    </location>
</feature>
<reference evidence="2 3" key="1">
    <citation type="submission" date="2023-06" db="EMBL/GenBank/DDBJ databases">
        <title>Black Yeasts Isolated from many extreme environments.</title>
        <authorList>
            <person name="Coleine C."/>
            <person name="Stajich J.E."/>
            <person name="Selbmann L."/>
        </authorList>
    </citation>
    <scope>NUCLEOTIDE SEQUENCE [LARGE SCALE GENOMIC DNA]</scope>
    <source>
        <strain evidence="2 3">CCFEE 5887</strain>
    </source>
</reference>
<keyword evidence="3" id="KW-1185">Reference proteome</keyword>
<feature type="region of interest" description="Disordered" evidence="1">
    <location>
        <begin position="334"/>
        <end position="356"/>
    </location>
</feature>
<evidence type="ECO:0000313" key="2">
    <source>
        <dbReference type="EMBL" id="KAK5533542.1"/>
    </source>
</evidence>
<gene>
    <name evidence="2" type="ORF">LTR25_007408</name>
</gene>
<feature type="compositionally biased region" description="Polar residues" evidence="1">
    <location>
        <begin position="457"/>
        <end position="477"/>
    </location>
</feature>